<sequence>MSTALRSSYSMQSMESLYSNSSKFSALHRRKAAARQPAIVIASNSDVRHRVMSARMLRLKQMQNQLEAANMVIAELTKDNRLLKSVQKRQDSALSKYVNSNAELPKLLNSHAEEVRTWQTKYRNLQNQNRELIGKLKAKDAHILTITDQNKHLVQLNKDKHLEERERLADRVRYLENRLMEKDNDAKLLARRLQLETKNFKAQLQQEVLKQREMAQKLERAHHEINRLNSVIEVTILLTYEVARLALHCVYKMVLQIYEKRTPSTLLKNSSFLMKTTPKPSSAQQQQQHQHQQQQQIIRFSNGTTHKSPFPVS</sequence>
<evidence type="ECO:0000256" key="3">
    <source>
        <dbReference type="SAM" id="Coils"/>
    </source>
</evidence>
<dbReference type="EnsemblMetazoa" id="AMAM010600-RA">
    <property type="protein sequence ID" value="AMAM010600-PA"/>
    <property type="gene ID" value="AMAM010600"/>
</dbReference>
<dbReference type="AlphaFoldDB" id="A0A182SP28"/>
<feature type="domain" description="Lebercilin" evidence="5">
    <location>
        <begin position="47"/>
        <end position="233"/>
    </location>
</feature>
<evidence type="ECO:0000313" key="6">
    <source>
        <dbReference type="EnsemblMetazoa" id="AMAM010600-PA"/>
    </source>
</evidence>
<evidence type="ECO:0000259" key="5">
    <source>
        <dbReference type="Pfam" id="PF15619"/>
    </source>
</evidence>
<dbReference type="InterPro" id="IPR026188">
    <property type="entry name" value="Lebercilin-like"/>
</dbReference>
<name>A0A182SP28_9DIPT</name>
<feature type="compositionally biased region" description="Polar residues" evidence="4">
    <location>
        <begin position="297"/>
        <end position="307"/>
    </location>
</feature>
<dbReference type="GO" id="GO:0042073">
    <property type="term" value="P:intraciliary transport"/>
    <property type="evidence" value="ECO:0007669"/>
    <property type="project" value="TreeGrafter"/>
</dbReference>
<evidence type="ECO:0000256" key="4">
    <source>
        <dbReference type="SAM" id="MobiDB-lite"/>
    </source>
</evidence>
<reference evidence="6" key="2">
    <citation type="submission" date="2020-05" db="UniProtKB">
        <authorList>
            <consortium name="EnsemblMetazoa"/>
        </authorList>
    </citation>
    <scope>IDENTIFICATION</scope>
    <source>
        <strain evidence="6">maculatus3</strain>
    </source>
</reference>
<keyword evidence="7" id="KW-1185">Reference proteome</keyword>
<evidence type="ECO:0000256" key="2">
    <source>
        <dbReference type="ARBA" id="ARBA00023054"/>
    </source>
</evidence>
<dbReference type="PANTHER" id="PTHR16650">
    <property type="entry name" value="C21ORF13-RELATED"/>
    <property type="match status" value="1"/>
</dbReference>
<proteinExistence type="inferred from homology"/>
<dbReference type="Proteomes" id="UP000075901">
    <property type="component" value="Unassembled WGS sequence"/>
</dbReference>
<dbReference type="PANTHER" id="PTHR16650:SF6">
    <property type="entry name" value="GH21622P"/>
    <property type="match status" value="1"/>
</dbReference>
<reference evidence="7" key="1">
    <citation type="submission" date="2013-09" db="EMBL/GenBank/DDBJ databases">
        <title>The Genome Sequence of Anopheles maculatus species B.</title>
        <authorList>
            <consortium name="The Broad Institute Genomics Platform"/>
            <person name="Neafsey D.E."/>
            <person name="Besansky N."/>
            <person name="Howell P."/>
            <person name="Walton C."/>
            <person name="Young S.K."/>
            <person name="Zeng Q."/>
            <person name="Gargeya S."/>
            <person name="Fitzgerald M."/>
            <person name="Haas B."/>
            <person name="Abouelleil A."/>
            <person name="Allen A.W."/>
            <person name="Alvarado L."/>
            <person name="Arachchi H.M."/>
            <person name="Berlin A.M."/>
            <person name="Chapman S.B."/>
            <person name="Gainer-Dewar J."/>
            <person name="Goldberg J."/>
            <person name="Griggs A."/>
            <person name="Gujja S."/>
            <person name="Hansen M."/>
            <person name="Howarth C."/>
            <person name="Imamovic A."/>
            <person name="Ireland A."/>
            <person name="Larimer J."/>
            <person name="McCowan C."/>
            <person name="Murphy C."/>
            <person name="Pearson M."/>
            <person name="Poon T.W."/>
            <person name="Priest M."/>
            <person name="Roberts A."/>
            <person name="Saif S."/>
            <person name="Shea T."/>
            <person name="Sisk P."/>
            <person name="Sykes S."/>
            <person name="Wortman J."/>
            <person name="Nusbaum C."/>
            <person name="Birren B."/>
        </authorList>
    </citation>
    <scope>NUCLEOTIDE SEQUENCE [LARGE SCALE GENOMIC DNA]</scope>
    <source>
        <strain evidence="7">maculatus3</strain>
    </source>
</reference>
<organism evidence="6 7">
    <name type="scientific">Anopheles maculatus</name>
    <dbReference type="NCBI Taxonomy" id="74869"/>
    <lineage>
        <taxon>Eukaryota</taxon>
        <taxon>Metazoa</taxon>
        <taxon>Ecdysozoa</taxon>
        <taxon>Arthropoda</taxon>
        <taxon>Hexapoda</taxon>
        <taxon>Insecta</taxon>
        <taxon>Pterygota</taxon>
        <taxon>Neoptera</taxon>
        <taxon>Endopterygota</taxon>
        <taxon>Diptera</taxon>
        <taxon>Nematocera</taxon>
        <taxon>Culicoidea</taxon>
        <taxon>Culicidae</taxon>
        <taxon>Anophelinae</taxon>
        <taxon>Anopheles</taxon>
        <taxon>Anopheles maculatus group</taxon>
    </lineage>
</organism>
<evidence type="ECO:0000256" key="1">
    <source>
        <dbReference type="ARBA" id="ARBA00010229"/>
    </source>
</evidence>
<feature type="compositionally biased region" description="Low complexity" evidence="4">
    <location>
        <begin position="284"/>
        <end position="296"/>
    </location>
</feature>
<protein>
    <submittedName>
        <fullName evidence="6">Lebercilin domain-containing protein</fullName>
    </submittedName>
</protein>
<feature type="coiled-coil region" evidence="3">
    <location>
        <begin position="108"/>
        <end position="221"/>
    </location>
</feature>
<feature type="region of interest" description="Disordered" evidence="4">
    <location>
        <begin position="274"/>
        <end position="313"/>
    </location>
</feature>
<dbReference type="VEuPathDB" id="VectorBase:AMAM010600"/>
<keyword evidence="2 3" id="KW-0175">Coiled coil</keyword>
<dbReference type="InterPro" id="IPR028933">
    <property type="entry name" value="Lebercilin_dom"/>
</dbReference>
<comment type="similarity">
    <text evidence="1">Belongs to the LCA5 family.</text>
</comment>
<accession>A0A182SP28</accession>
<feature type="compositionally biased region" description="Polar residues" evidence="4">
    <location>
        <begin position="274"/>
        <end position="283"/>
    </location>
</feature>
<dbReference type="GO" id="GO:0005930">
    <property type="term" value="C:axoneme"/>
    <property type="evidence" value="ECO:0007669"/>
    <property type="project" value="TreeGrafter"/>
</dbReference>
<evidence type="ECO:0000313" key="7">
    <source>
        <dbReference type="Proteomes" id="UP000075901"/>
    </source>
</evidence>
<dbReference type="Pfam" id="PF15619">
    <property type="entry name" value="Lebercilin"/>
    <property type="match status" value="1"/>
</dbReference>